<evidence type="ECO:0000259" key="8">
    <source>
        <dbReference type="Pfam" id="PF18564"/>
    </source>
</evidence>
<keyword evidence="2 4" id="KW-0378">Hydrolase</keyword>
<feature type="signal peptide" evidence="6">
    <location>
        <begin position="1"/>
        <end position="22"/>
    </location>
</feature>
<evidence type="ECO:0000313" key="9">
    <source>
        <dbReference type="EMBL" id="SDW26778.1"/>
    </source>
</evidence>
<proteinExistence type="inferred from homology"/>
<name>A0A1H2S5C7_9GAMM</name>
<comment type="similarity">
    <text evidence="1 4">Belongs to the glycosyl hydrolase 5 (cellulase A) family.</text>
</comment>
<dbReference type="PANTHER" id="PTHR31308:SF3">
    <property type="entry name" value="ENDOGLYCOCERAMIDASE"/>
    <property type="match status" value="1"/>
</dbReference>
<evidence type="ECO:0000313" key="10">
    <source>
        <dbReference type="Proteomes" id="UP000199675"/>
    </source>
</evidence>
<dbReference type="SMR" id="A0A1H2S5C7"/>
<dbReference type="EMBL" id="FNNE01000002">
    <property type="protein sequence ID" value="SDW26778.1"/>
    <property type="molecule type" value="Genomic_DNA"/>
</dbReference>
<protein>
    <submittedName>
        <fullName evidence="9">Endoglycosylceramidase</fullName>
    </submittedName>
</protein>
<dbReference type="GO" id="GO:1901136">
    <property type="term" value="P:carbohydrate derivative catabolic process"/>
    <property type="evidence" value="ECO:0007669"/>
    <property type="project" value="UniProtKB-ARBA"/>
</dbReference>
<dbReference type="Pfam" id="PF00150">
    <property type="entry name" value="Cellulase"/>
    <property type="match status" value="1"/>
</dbReference>
<dbReference type="AlphaFoldDB" id="A0A1H2S5C7"/>
<evidence type="ECO:0000256" key="6">
    <source>
        <dbReference type="SAM" id="SignalP"/>
    </source>
</evidence>
<dbReference type="STRING" id="488533.SAMN04487960_10227"/>
<dbReference type="InterPro" id="IPR013780">
    <property type="entry name" value="Glyco_hydro_b"/>
</dbReference>
<feature type="chain" id="PRO_5011684770" evidence="6">
    <location>
        <begin position="23"/>
        <end position="528"/>
    </location>
</feature>
<feature type="region of interest" description="Disordered" evidence="5">
    <location>
        <begin position="32"/>
        <end position="55"/>
    </location>
</feature>
<evidence type="ECO:0000259" key="7">
    <source>
        <dbReference type="Pfam" id="PF00150"/>
    </source>
</evidence>
<organism evidence="9 10">
    <name type="scientific">Marinobacter mobilis</name>
    <dbReference type="NCBI Taxonomy" id="488533"/>
    <lineage>
        <taxon>Bacteria</taxon>
        <taxon>Pseudomonadati</taxon>
        <taxon>Pseudomonadota</taxon>
        <taxon>Gammaproteobacteria</taxon>
        <taxon>Pseudomonadales</taxon>
        <taxon>Marinobacteraceae</taxon>
        <taxon>Marinobacter</taxon>
    </lineage>
</organism>
<evidence type="ECO:0000256" key="5">
    <source>
        <dbReference type="SAM" id="MobiDB-lite"/>
    </source>
</evidence>
<dbReference type="Pfam" id="PF18564">
    <property type="entry name" value="Glyco_hydro_5_C"/>
    <property type="match status" value="1"/>
</dbReference>
<feature type="domain" description="Glycoside hydrolase family 5" evidence="7">
    <location>
        <begin position="104"/>
        <end position="403"/>
    </location>
</feature>
<dbReference type="OrthoDB" id="9800955at2"/>
<dbReference type="InterPro" id="IPR017853">
    <property type="entry name" value="GH"/>
</dbReference>
<keyword evidence="3 4" id="KW-0326">Glycosidase</keyword>
<evidence type="ECO:0000256" key="1">
    <source>
        <dbReference type="ARBA" id="ARBA00005641"/>
    </source>
</evidence>
<evidence type="ECO:0000256" key="2">
    <source>
        <dbReference type="ARBA" id="ARBA00022801"/>
    </source>
</evidence>
<dbReference type="GO" id="GO:0000272">
    <property type="term" value="P:polysaccharide catabolic process"/>
    <property type="evidence" value="ECO:0007669"/>
    <property type="project" value="InterPro"/>
</dbReference>
<evidence type="ECO:0000256" key="3">
    <source>
        <dbReference type="ARBA" id="ARBA00023295"/>
    </source>
</evidence>
<dbReference type="RefSeq" id="WP_091811407.1">
    <property type="nucleotide sequence ID" value="NZ_FNNE01000002.1"/>
</dbReference>
<sequence>MKKSSFGRVFPFAISLALVSFLSGCMGDGSSSNPPLQTGATEGPSAEGPAHSSRSVCDDSIAPGRLGQVGRWIVDSDCRVVILQGVNQISKLPPYTPESIGFGEDDLDYIASQGFNTIRLGFIWKAFEPTPGNYDYDYLESLYRTAQAAADVGLWVLFDFHQDMYNEKFNGEGFPDWTVFDDGLPNEPDLGFPGNYFAMPALWRAYDHFLDNDMDTVGRPMHEAFAEAWRRVASRIKDVDRLLGYDLWNEPFPGSSLALCANPLGCLLVDQDRKLTDVARVAANAVRAEDDSAIIFYEPFVTFNNGVDTAHGGVGEGIRAGMSFHNYCLAATPGLPPLPYSDALCSVEEQMVFTNAEQQSKTFNDTLMLSEFGASDDLATIERVISLAAENRVSWQYWAWWNRDVCCERPDEGIISHPSMPPVDANLDQEKLDVLVRAYPRHIAGIPEHYSFDRNNKLFELRYSTQRPDGKGRFPPGTVTEIFVPERHYSDGYRVIIEGGQVISGPGSETLRIVSYNDAEQVSVTVVE</sequence>
<dbReference type="PANTHER" id="PTHR31308">
    <property type="match status" value="1"/>
</dbReference>
<accession>A0A1H2S5C7</accession>
<keyword evidence="6" id="KW-0732">Signal</keyword>
<dbReference type="InterPro" id="IPR041036">
    <property type="entry name" value="GH5_C"/>
</dbReference>
<gene>
    <name evidence="9" type="ORF">SAMN04487960_10227</name>
</gene>
<dbReference type="PROSITE" id="PS51257">
    <property type="entry name" value="PROKAR_LIPOPROTEIN"/>
    <property type="match status" value="1"/>
</dbReference>
<feature type="domain" description="Glycoside hydrolase family 5 C-terminal" evidence="8">
    <location>
        <begin position="437"/>
        <end position="526"/>
    </location>
</feature>
<keyword evidence="10" id="KW-1185">Reference proteome</keyword>
<dbReference type="Gene3D" id="3.20.20.80">
    <property type="entry name" value="Glycosidases"/>
    <property type="match status" value="1"/>
</dbReference>
<dbReference type="SUPFAM" id="SSF51445">
    <property type="entry name" value="(Trans)glycosidases"/>
    <property type="match status" value="1"/>
</dbReference>
<dbReference type="GO" id="GO:0004553">
    <property type="term" value="F:hydrolase activity, hydrolyzing O-glycosyl compounds"/>
    <property type="evidence" value="ECO:0007669"/>
    <property type="project" value="InterPro"/>
</dbReference>
<dbReference type="InterPro" id="IPR001547">
    <property type="entry name" value="Glyco_hydro_5"/>
</dbReference>
<evidence type="ECO:0000256" key="4">
    <source>
        <dbReference type="RuleBase" id="RU361153"/>
    </source>
</evidence>
<dbReference type="GO" id="GO:0016042">
    <property type="term" value="P:lipid catabolic process"/>
    <property type="evidence" value="ECO:0007669"/>
    <property type="project" value="UniProtKB-ARBA"/>
</dbReference>
<dbReference type="InterPro" id="IPR052066">
    <property type="entry name" value="Glycosphingolipid_Hydrolases"/>
</dbReference>
<dbReference type="Gene3D" id="2.60.40.1180">
    <property type="entry name" value="Golgi alpha-mannosidase II"/>
    <property type="match status" value="1"/>
</dbReference>
<dbReference type="Proteomes" id="UP000199675">
    <property type="component" value="Unassembled WGS sequence"/>
</dbReference>
<reference evidence="9 10" key="1">
    <citation type="submission" date="2016-10" db="EMBL/GenBank/DDBJ databases">
        <authorList>
            <person name="de Groot N.N."/>
        </authorList>
    </citation>
    <scope>NUCLEOTIDE SEQUENCE [LARGE SCALE GENOMIC DNA]</scope>
    <source>
        <strain evidence="9 10">CGMCC 1.7059</strain>
    </source>
</reference>